<dbReference type="InterPro" id="IPR048365">
    <property type="entry name" value="TNP-like_RNaseH_N"/>
</dbReference>
<evidence type="ECO:0000313" key="2">
    <source>
        <dbReference type="EMBL" id="GBP85753.1"/>
    </source>
</evidence>
<dbReference type="Pfam" id="PF21787">
    <property type="entry name" value="TNP-like_RNaseH_N"/>
    <property type="match status" value="1"/>
</dbReference>
<dbReference type="EMBL" id="BGZK01001757">
    <property type="protein sequence ID" value="GBP85753.1"/>
    <property type="molecule type" value="Genomic_DNA"/>
</dbReference>
<reference evidence="2 3" key="1">
    <citation type="journal article" date="2019" name="Commun. Biol.">
        <title>The bagworm genome reveals a unique fibroin gene that provides high tensile strength.</title>
        <authorList>
            <person name="Kono N."/>
            <person name="Nakamura H."/>
            <person name="Ohtoshi R."/>
            <person name="Tomita M."/>
            <person name="Numata K."/>
            <person name="Arakawa K."/>
        </authorList>
    </citation>
    <scope>NUCLEOTIDE SEQUENCE [LARGE SCALE GENOMIC DNA]</scope>
</reference>
<proteinExistence type="predicted"/>
<name>A0A4C1ZF20_EUMVA</name>
<organism evidence="2 3">
    <name type="scientific">Eumeta variegata</name>
    <name type="common">Bagworm moth</name>
    <name type="synonym">Eumeta japonica</name>
    <dbReference type="NCBI Taxonomy" id="151549"/>
    <lineage>
        <taxon>Eukaryota</taxon>
        <taxon>Metazoa</taxon>
        <taxon>Ecdysozoa</taxon>
        <taxon>Arthropoda</taxon>
        <taxon>Hexapoda</taxon>
        <taxon>Insecta</taxon>
        <taxon>Pterygota</taxon>
        <taxon>Neoptera</taxon>
        <taxon>Endopterygota</taxon>
        <taxon>Lepidoptera</taxon>
        <taxon>Glossata</taxon>
        <taxon>Ditrysia</taxon>
        <taxon>Tineoidea</taxon>
        <taxon>Psychidae</taxon>
        <taxon>Oiketicinae</taxon>
        <taxon>Eumeta</taxon>
    </lineage>
</organism>
<dbReference type="OrthoDB" id="7312725at2759"/>
<dbReference type="Proteomes" id="UP000299102">
    <property type="component" value="Unassembled WGS sequence"/>
</dbReference>
<evidence type="ECO:0000313" key="3">
    <source>
        <dbReference type="Proteomes" id="UP000299102"/>
    </source>
</evidence>
<protein>
    <recommendedName>
        <fullName evidence="1">Transposable element P transposase-like RNase H domain-containing protein</fullName>
    </recommendedName>
</protein>
<accession>A0A4C1ZF20</accession>
<evidence type="ECO:0000259" key="1">
    <source>
        <dbReference type="Pfam" id="PF21787"/>
    </source>
</evidence>
<comment type="caution">
    <text evidence="2">The sequence shown here is derived from an EMBL/GenBank/DDBJ whole genome shotgun (WGS) entry which is preliminary data.</text>
</comment>
<dbReference type="AlphaFoldDB" id="A0A4C1ZF20"/>
<sequence>MEAFKALKLKCQSKEKPVVCSLVFDEMAIRTQKLFVKQKLGAVNFGAGPQESVEQEQIATQALVFIVTTARNESPQAQNGPWILFWTASLVRLGTYYLNGLNKRCERDAAGAATSLDALY</sequence>
<keyword evidence="3" id="KW-1185">Reference proteome</keyword>
<gene>
    <name evidence="2" type="ORF">EVAR_97249_1</name>
</gene>
<feature type="domain" description="Transposable element P transposase-like RNase H" evidence="1">
    <location>
        <begin position="2"/>
        <end position="68"/>
    </location>
</feature>